<proteinExistence type="predicted"/>
<comment type="caution">
    <text evidence="1">The sequence shown here is derived from an EMBL/GenBank/DDBJ whole genome shotgun (WGS) entry which is preliminary data.</text>
</comment>
<evidence type="ECO:0000313" key="1">
    <source>
        <dbReference type="EMBL" id="TWT61978.1"/>
    </source>
</evidence>
<protein>
    <submittedName>
        <fullName evidence="1">Uncharacterized protein</fullName>
    </submittedName>
</protein>
<accession>A0A5C5XH17</accession>
<evidence type="ECO:0000313" key="2">
    <source>
        <dbReference type="Proteomes" id="UP000316095"/>
    </source>
</evidence>
<name>A0A5C5XH17_9PLAN</name>
<organism evidence="1 2">
    <name type="scientific">Rubinisphaera italica</name>
    <dbReference type="NCBI Taxonomy" id="2527969"/>
    <lineage>
        <taxon>Bacteria</taxon>
        <taxon>Pseudomonadati</taxon>
        <taxon>Planctomycetota</taxon>
        <taxon>Planctomycetia</taxon>
        <taxon>Planctomycetales</taxon>
        <taxon>Planctomycetaceae</taxon>
        <taxon>Rubinisphaera</taxon>
    </lineage>
</organism>
<sequence>MMIAIQDTVDVLEFSEEHLQMLLDLNNMIVTPDKEKSYSLHQGVHVGKIDQHMLME</sequence>
<reference evidence="1 2" key="1">
    <citation type="submission" date="2019-02" db="EMBL/GenBank/DDBJ databases">
        <title>Deep-cultivation of Planctomycetes and their phenomic and genomic characterization uncovers novel biology.</title>
        <authorList>
            <person name="Wiegand S."/>
            <person name="Jogler M."/>
            <person name="Boedeker C."/>
            <person name="Pinto D."/>
            <person name="Vollmers J."/>
            <person name="Rivas-Marin E."/>
            <person name="Kohn T."/>
            <person name="Peeters S.H."/>
            <person name="Heuer A."/>
            <person name="Rast P."/>
            <person name="Oberbeckmann S."/>
            <person name="Bunk B."/>
            <person name="Jeske O."/>
            <person name="Meyerdierks A."/>
            <person name="Storesund J.E."/>
            <person name="Kallscheuer N."/>
            <person name="Luecker S."/>
            <person name="Lage O.M."/>
            <person name="Pohl T."/>
            <person name="Merkel B.J."/>
            <person name="Hornburger P."/>
            <person name="Mueller R.-W."/>
            <person name="Bruemmer F."/>
            <person name="Labrenz M."/>
            <person name="Spormann A.M."/>
            <person name="Op Den Camp H."/>
            <person name="Overmann J."/>
            <person name="Amann R."/>
            <person name="Jetten M.S.M."/>
            <person name="Mascher T."/>
            <person name="Medema M.H."/>
            <person name="Devos D.P."/>
            <person name="Kaster A.-K."/>
            <person name="Ovreas L."/>
            <person name="Rohde M."/>
            <person name="Galperin M.Y."/>
            <person name="Jogler C."/>
        </authorList>
    </citation>
    <scope>NUCLEOTIDE SEQUENCE [LARGE SCALE GENOMIC DNA]</scope>
    <source>
        <strain evidence="1 2">Pan54</strain>
    </source>
</reference>
<dbReference type="AlphaFoldDB" id="A0A5C5XH17"/>
<dbReference type="EMBL" id="SJPG01000001">
    <property type="protein sequence ID" value="TWT61978.1"/>
    <property type="molecule type" value="Genomic_DNA"/>
</dbReference>
<dbReference type="Proteomes" id="UP000316095">
    <property type="component" value="Unassembled WGS sequence"/>
</dbReference>
<gene>
    <name evidence="1" type="ORF">Pan54_27170</name>
</gene>
<keyword evidence="2" id="KW-1185">Reference proteome</keyword>